<proteinExistence type="predicted"/>
<sequence length="657" mass="74655">MMIDKSIQADLEARLVGVEEENEELLLQLHHVQEELGNYYLRNKVLEKKLSGQSPRNDLSVKGCVDEELQDALAENRRLHSLVEVQKKVHVLETQNALNSQLGSLLIQGVDSPKAMLALPGRLWKIWRLHSRHTPPQSLGGSDFSALLEAYRQGGFGAVEKLLAAVPISSVMHANGYTAIARHLMPGDRLGAAEAAQRAYALDPKPYRLKWLAFRLHEAGQVVEAAAMLDILPASMQFSDSEDRQASQLRYETHCALQREAKELARFAERRTDIEEQLNRLASERDDQARQLSKRCKEVELLKESNAQLEEDRRKVTGQYEKAASLATERAQELDVQKRTVVQLEQDMLLMADRQEVALRLWQEKAAQLESEKCTLVARSGDDARLLAERVQAIDELSRAKALLEQEGALLARQRDETVSIAAERSREIEFLQQARLDLLQEKATLAGRYEEVVKVLAERIREVDALRQATSQLEQDRSVLANRYDEVVRKYREGDLQVAALSDVKARLEQEKLKLADLYEGACLQLAQRTREVEQLQQANTHLEGAKSELSGLYEAVARQVDERNRENEILEQARKRLEHEKLELSAHHVESSTRAAESLVQVKVLHQQLQDRQANDDVLSARQKLMQEEIVRAEAQLDLIKDVLLRERTNEKAAN</sequence>
<dbReference type="AlphaFoldDB" id="A0A6J5GTE0"/>
<keyword evidence="1" id="KW-0175">Coiled coil</keyword>
<feature type="coiled-coil region" evidence="1">
    <location>
        <begin position="8"/>
        <end position="35"/>
    </location>
</feature>
<feature type="coiled-coil region" evidence="1">
    <location>
        <begin position="527"/>
        <end position="592"/>
    </location>
</feature>
<dbReference type="RefSeq" id="WP_175165152.1">
    <property type="nucleotide sequence ID" value="NZ_CADIKI010000022.1"/>
</dbReference>
<evidence type="ECO:0000313" key="3">
    <source>
        <dbReference type="Proteomes" id="UP000494252"/>
    </source>
</evidence>
<protein>
    <submittedName>
        <fullName evidence="2">Uncharacterized protein</fullName>
    </submittedName>
</protein>
<organism evidence="2 3">
    <name type="scientific">Paraburkholderia fynbosensis</name>
    <dbReference type="NCBI Taxonomy" id="1200993"/>
    <lineage>
        <taxon>Bacteria</taxon>
        <taxon>Pseudomonadati</taxon>
        <taxon>Pseudomonadota</taxon>
        <taxon>Betaproteobacteria</taxon>
        <taxon>Burkholderiales</taxon>
        <taxon>Burkholderiaceae</taxon>
        <taxon>Paraburkholderia</taxon>
    </lineage>
</organism>
<evidence type="ECO:0000256" key="1">
    <source>
        <dbReference type="SAM" id="Coils"/>
    </source>
</evidence>
<name>A0A6J5GTE0_9BURK</name>
<gene>
    <name evidence="2" type="ORF">LMG27177_06021</name>
</gene>
<accession>A0A6J5GTE0</accession>
<dbReference type="Proteomes" id="UP000494252">
    <property type="component" value="Unassembled WGS sequence"/>
</dbReference>
<reference evidence="2 3" key="1">
    <citation type="submission" date="2020-04" db="EMBL/GenBank/DDBJ databases">
        <authorList>
            <person name="De Canck E."/>
        </authorList>
    </citation>
    <scope>NUCLEOTIDE SEQUENCE [LARGE SCALE GENOMIC DNA]</scope>
    <source>
        <strain evidence="2 3">LMG 27177</strain>
    </source>
</reference>
<feature type="coiled-coil region" evidence="1">
    <location>
        <begin position="352"/>
        <end position="414"/>
    </location>
</feature>
<keyword evidence="3" id="KW-1185">Reference proteome</keyword>
<evidence type="ECO:0000313" key="2">
    <source>
        <dbReference type="EMBL" id="CAB3806018.1"/>
    </source>
</evidence>
<dbReference type="EMBL" id="CADIKI010000022">
    <property type="protein sequence ID" value="CAB3806018.1"/>
    <property type="molecule type" value="Genomic_DNA"/>
</dbReference>
<feature type="coiled-coil region" evidence="1">
    <location>
        <begin position="257"/>
        <end position="319"/>
    </location>
</feature>